<evidence type="ECO:0000313" key="4">
    <source>
        <dbReference type="Proteomes" id="UP000799441"/>
    </source>
</evidence>
<proteinExistence type="predicted"/>
<evidence type="ECO:0000256" key="2">
    <source>
        <dbReference type="SAM" id="SignalP"/>
    </source>
</evidence>
<keyword evidence="2" id="KW-0732">Signal</keyword>
<dbReference type="OrthoDB" id="5293813at2759"/>
<evidence type="ECO:0000256" key="1">
    <source>
        <dbReference type="SAM" id="MobiDB-lite"/>
    </source>
</evidence>
<keyword evidence="4" id="KW-1185">Reference proteome</keyword>
<feature type="region of interest" description="Disordered" evidence="1">
    <location>
        <begin position="28"/>
        <end position="62"/>
    </location>
</feature>
<dbReference type="EMBL" id="MU003789">
    <property type="protein sequence ID" value="KAF2721588.1"/>
    <property type="molecule type" value="Genomic_DNA"/>
</dbReference>
<feature type="chain" id="PRO_5040477099" description="Sexual development protein" evidence="2">
    <location>
        <begin position="19"/>
        <end position="399"/>
    </location>
</feature>
<dbReference type="Pfam" id="PF13668">
    <property type="entry name" value="Ferritin_2"/>
    <property type="match status" value="1"/>
</dbReference>
<accession>A0A9P4UQ79</accession>
<evidence type="ECO:0000313" key="3">
    <source>
        <dbReference type="EMBL" id="KAF2721588.1"/>
    </source>
</evidence>
<evidence type="ECO:0008006" key="5">
    <source>
        <dbReference type="Google" id="ProtNLM"/>
    </source>
</evidence>
<gene>
    <name evidence="3" type="ORF">K431DRAFT_284738</name>
</gene>
<dbReference type="Proteomes" id="UP000799441">
    <property type="component" value="Unassembled WGS sequence"/>
</dbReference>
<organism evidence="3 4">
    <name type="scientific">Polychaeton citri CBS 116435</name>
    <dbReference type="NCBI Taxonomy" id="1314669"/>
    <lineage>
        <taxon>Eukaryota</taxon>
        <taxon>Fungi</taxon>
        <taxon>Dikarya</taxon>
        <taxon>Ascomycota</taxon>
        <taxon>Pezizomycotina</taxon>
        <taxon>Dothideomycetes</taxon>
        <taxon>Dothideomycetidae</taxon>
        <taxon>Capnodiales</taxon>
        <taxon>Capnodiaceae</taxon>
        <taxon>Polychaeton</taxon>
    </lineage>
</organism>
<dbReference type="AlphaFoldDB" id="A0A9P4UQ79"/>
<protein>
    <recommendedName>
        <fullName evidence="5">Sexual development protein</fullName>
    </recommendedName>
</protein>
<reference evidence="3" key="1">
    <citation type="journal article" date="2020" name="Stud. Mycol.">
        <title>101 Dothideomycetes genomes: a test case for predicting lifestyles and emergence of pathogens.</title>
        <authorList>
            <person name="Haridas S."/>
            <person name="Albert R."/>
            <person name="Binder M."/>
            <person name="Bloem J."/>
            <person name="Labutti K."/>
            <person name="Salamov A."/>
            <person name="Andreopoulos B."/>
            <person name="Baker S."/>
            <person name="Barry K."/>
            <person name="Bills G."/>
            <person name="Bluhm B."/>
            <person name="Cannon C."/>
            <person name="Castanera R."/>
            <person name="Culley D."/>
            <person name="Daum C."/>
            <person name="Ezra D."/>
            <person name="Gonzalez J."/>
            <person name="Henrissat B."/>
            <person name="Kuo A."/>
            <person name="Liang C."/>
            <person name="Lipzen A."/>
            <person name="Lutzoni F."/>
            <person name="Magnuson J."/>
            <person name="Mondo S."/>
            <person name="Nolan M."/>
            <person name="Ohm R."/>
            <person name="Pangilinan J."/>
            <person name="Park H.-J."/>
            <person name="Ramirez L."/>
            <person name="Alfaro M."/>
            <person name="Sun H."/>
            <person name="Tritt A."/>
            <person name="Yoshinaga Y."/>
            <person name="Zwiers L.-H."/>
            <person name="Turgeon B."/>
            <person name="Goodwin S."/>
            <person name="Spatafora J."/>
            <person name="Crous P."/>
            <person name="Grigoriev I."/>
        </authorList>
    </citation>
    <scope>NUCLEOTIDE SEQUENCE</scope>
    <source>
        <strain evidence="3">CBS 116435</strain>
    </source>
</reference>
<comment type="caution">
    <text evidence="3">The sequence shown here is derived from an EMBL/GenBank/DDBJ whole genome shotgun (WGS) entry which is preliminary data.</text>
</comment>
<name>A0A9P4UQ79_9PEZI</name>
<sequence length="399" mass="42192">MRSIVPATLLAASSVTYAAPWGDNGHGSWSGSGNHHSGQGGHGGAGGYQPSSPSSSYEAIPTETSTNNVRFPLSNGFPNISNPSAALNQIQEQAHGTLPSSPPPDSVTDDTLTSLRLIAFNELFEVAYFTALIQNITNNVGGYQIPQEGVKSFVQRALDAVQAQEELHALNANEALAHFNADPIQSCEYKFPVDNFDDAIATAAMFTDVVLGTLGDVQNDLGADGDVGLIRLIASVIGQEGEQNGFYRSIGQKIPSALPFLTASTREFAFSALNQNFIVPGSCPNINTIDLPIFGALNVLTKSIQAETQDLQFSFSSESYTSADDLSLVYINQQNLPIVEPLKDVESSNGVVTFTANFPFDEYLMNGLTIAAVATGSSFADVTAVANATLFGPGLIEIN</sequence>
<feature type="signal peptide" evidence="2">
    <location>
        <begin position="1"/>
        <end position="18"/>
    </location>
</feature>
<feature type="compositionally biased region" description="Gly residues" evidence="1">
    <location>
        <begin position="38"/>
        <end position="47"/>
    </location>
</feature>